<proteinExistence type="predicted"/>
<keyword evidence="1" id="KW-0934">Plastid</keyword>
<gene>
    <name evidence="1" type="primary">orf122</name>
</gene>
<dbReference type="EMBL" id="KT716756">
    <property type="protein sequence ID" value="ALL97175.1"/>
    <property type="molecule type" value="Genomic_DNA"/>
</dbReference>
<evidence type="ECO:0000313" key="1">
    <source>
        <dbReference type="EMBL" id="ALL97175.1"/>
    </source>
</evidence>
<dbReference type="AlphaFoldDB" id="A0A1S5Q6X3"/>
<protein>
    <submittedName>
        <fullName evidence="1">Uncharacterized protein</fullName>
    </submittedName>
</protein>
<organism evidence="1">
    <name type="scientific">Pyropia endiviifolia</name>
    <dbReference type="NCBI Taxonomy" id="1699272"/>
    <lineage>
        <taxon>Eukaryota</taxon>
        <taxon>Rhodophyta</taxon>
        <taxon>Bangiophyceae</taxon>
        <taxon>Bangiales</taxon>
        <taxon>Bangiaceae</taxon>
        <taxon>Pyropia</taxon>
    </lineage>
</organism>
<reference evidence="1" key="1">
    <citation type="submission" date="2015-09" db="EMBL/GenBank/DDBJ databases">
        <authorList>
            <person name="Jackson K.R."/>
            <person name="Lunt B.L."/>
            <person name="Fisher J.N.B."/>
            <person name="Gardner A.V."/>
            <person name="Bailey M.E."/>
            <person name="Deus L.M."/>
            <person name="Earl A.S."/>
            <person name="Gibby P.D."/>
            <person name="Hartmann K.A."/>
            <person name="Liu J.E."/>
            <person name="Manci A.M."/>
            <person name="Nielsen D.A."/>
            <person name="Solomon M.B."/>
            <person name="Breakwell D.P."/>
            <person name="Burnett S.H."/>
            <person name="Grose J.H."/>
        </authorList>
    </citation>
    <scope>NUCLEOTIDE SEQUENCE</scope>
</reference>
<accession>A0A1S5Q6X3</accession>
<geneLocation type="plastid" evidence="1"/>
<name>A0A1S5Q6X3_9RHOD</name>
<sequence length="122" mass="13951">MNLAQVTCNYFNTKTLNKFYCNTEYVSYGNFSHLNLSKINLPSSAKIIAFGLPQLDLIPSNIKNSITEAVVVSTIDDSNVFADLTNKWVKKHRDKNHHSLFYKKIFKALLNQKIRVIVGRTN</sequence>